<dbReference type="PANTHER" id="PTHR13989">
    <property type="entry name" value="REPLICATION PROTEIN A-RELATED"/>
    <property type="match status" value="1"/>
</dbReference>
<evidence type="ECO:0000313" key="5">
    <source>
        <dbReference type="EMBL" id="PPR03635.1"/>
    </source>
</evidence>
<evidence type="ECO:0000256" key="1">
    <source>
        <dbReference type="ARBA" id="ARBA00004123"/>
    </source>
</evidence>
<dbReference type="GO" id="GO:0005662">
    <property type="term" value="C:DNA replication factor A complex"/>
    <property type="evidence" value="ECO:0007669"/>
    <property type="project" value="TreeGrafter"/>
</dbReference>
<dbReference type="InterPro" id="IPR012340">
    <property type="entry name" value="NA-bd_OB-fold"/>
</dbReference>
<keyword evidence="3" id="KW-0539">Nucleus</keyword>
<dbReference type="InterPro" id="IPR036514">
    <property type="entry name" value="SGNH_hydro_sf"/>
</dbReference>
<dbReference type="GO" id="GO:0000724">
    <property type="term" value="P:double-strand break repair via homologous recombination"/>
    <property type="evidence" value="ECO:0007669"/>
    <property type="project" value="TreeGrafter"/>
</dbReference>
<dbReference type="GO" id="GO:0003697">
    <property type="term" value="F:single-stranded DNA binding"/>
    <property type="evidence" value="ECO:0007669"/>
    <property type="project" value="TreeGrafter"/>
</dbReference>
<dbReference type="STRING" id="181874.A0A409YKT2"/>
<dbReference type="SUPFAM" id="SSF50249">
    <property type="entry name" value="Nucleic acid-binding proteins"/>
    <property type="match status" value="1"/>
</dbReference>
<dbReference type="GO" id="GO:0006260">
    <property type="term" value="P:DNA replication"/>
    <property type="evidence" value="ECO:0007669"/>
    <property type="project" value="TreeGrafter"/>
</dbReference>
<gene>
    <name evidence="5" type="ORF">CVT24_007751</name>
</gene>
<accession>A0A409YKT2</accession>
<keyword evidence="6" id="KW-1185">Reference proteome</keyword>
<dbReference type="GO" id="GO:0006289">
    <property type="term" value="P:nucleotide-excision repair"/>
    <property type="evidence" value="ECO:0007669"/>
    <property type="project" value="TreeGrafter"/>
</dbReference>
<dbReference type="OrthoDB" id="1600564at2759"/>
<comment type="subcellular location">
    <subcellularLocation>
        <location evidence="1">Nucleus</location>
    </subcellularLocation>
</comment>
<dbReference type="EMBL" id="NHTK01001044">
    <property type="protein sequence ID" value="PPR03635.1"/>
    <property type="molecule type" value="Genomic_DNA"/>
</dbReference>
<dbReference type="AlphaFoldDB" id="A0A409YKT2"/>
<evidence type="ECO:0000256" key="2">
    <source>
        <dbReference type="ARBA" id="ARBA00023125"/>
    </source>
</evidence>
<feature type="region of interest" description="Disordered" evidence="4">
    <location>
        <begin position="177"/>
        <end position="205"/>
    </location>
</feature>
<dbReference type="InParanoid" id="A0A409YKT2"/>
<dbReference type="PANTHER" id="PTHR13989:SF16">
    <property type="entry name" value="REPLICATION PROTEIN A2"/>
    <property type="match status" value="1"/>
</dbReference>
<evidence type="ECO:0000313" key="6">
    <source>
        <dbReference type="Proteomes" id="UP000284842"/>
    </source>
</evidence>
<dbReference type="InterPro" id="IPR040260">
    <property type="entry name" value="RFA2-like"/>
</dbReference>
<dbReference type="Gene3D" id="2.40.50.140">
    <property type="entry name" value="Nucleic acid-binding proteins"/>
    <property type="match status" value="1"/>
</dbReference>
<comment type="caution">
    <text evidence="5">The sequence shown here is derived from an EMBL/GenBank/DDBJ whole genome shotgun (WGS) entry which is preliminary data.</text>
</comment>
<sequence length="398" mass="44329">MQLSQCTDSLESDPSKGLQPLTIRQLLNAVPIQKSTADGEATVFVLDGRPVRQCVLVANIYMSNKTSRGVNYGLDDSTGRITGTDPTFEDPIPSEYFAYARVIGTLRRWNGINRLDISHIRPVINFYEVYHHVLSCIFEFRELLPDHIKSMKVSPKVLPSSIDSIANAMADATLSHVDDDHSVKPDPDSSIAKAESPKEQESSEGPTLVYDSLTIEIARKLRKKILRFILQRQRIDGADDHSNFNGVPIEDIVAAMRERSIGDPLQAMTSLFNQQQKLFNKGARNFLFIDVPPIHLTPAVPNRPSAMNSCLNRVNSWNAALRDALHDFCSSHEDALFSANRVFNNLLDNPDKFGFAAEPEQSDIWVDHIHPTSKVHDVVARSIGEFLNGIAPGEAECK</sequence>
<feature type="compositionally biased region" description="Basic and acidic residues" evidence="4">
    <location>
        <begin position="177"/>
        <end position="187"/>
    </location>
</feature>
<dbReference type="Gene3D" id="3.40.50.1110">
    <property type="entry name" value="SGNH hydrolase"/>
    <property type="match status" value="1"/>
</dbReference>
<dbReference type="GO" id="GO:0035861">
    <property type="term" value="C:site of double-strand break"/>
    <property type="evidence" value="ECO:0007669"/>
    <property type="project" value="TreeGrafter"/>
</dbReference>
<evidence type="ECO:0000256" key="3">
    <source>
        <dbReference type="ARBA" id="ARBA00023242"/>
    </source>
</evidence>
<proteinExistence type="predicted"/>
<dbReference type="SUPFAM" id="SSF52266">
    <property type="entry name" value="SGNH hydrolase"/>
    <property type="match status" value="1"/>
</dbReference>
<name>A0A409YKT2_9AGAR</name>
<evidence type="ECO:0000256" key="4">
    <source>
        <dbReference type="SAM" id="MobiDB-lite"/>
    </source>
</evidence>
<organism evidence="5 6">
    <name type="scientific">Panaeolus cyanescens</name>
    <dbReference type="NCBI Taxonomy" id="181874"/>
    <lineage>
        <taxon>Eukaryota</taxon>
        <taxon>Fungi</taxon>
        <taxon>Dikarya</taxon>
        <taxon>Basidiomycota</taxon>
        <taxon>Agaricomycotina</taxon>
        <taxon>Agaricomycetes</taxon>
        <taxon>Agaricomycetidae</taxon>
        <taxon>Agaricales</taxon>
        <taxon>Agaricineae</taxon>
        <taxon>Galeropsidaceae</taxon>
        <taxon>Panaeolus</taxon>
    </lineage>
</organism>
<dbReference type="Proteomes" id="UP000284842">
    <property type="component" value="Unassembled WGS sequence"/>
</dbReference>
<reference evidence="5 6" key="1">
    <citation type="journal article" date="2018" name="Evol. Lett.">
        <title>Horizontal gene cluster transfer increased hallucinogenic mushroom diversity.</title>
        <authorList>
            <person name="Reynolds H.T."/>
            <person name="Vijayakumar V."/>
            <person name="Gluck-Thaler E."/>
            <person name="Korotkin H.B."/>
            <person name="Matheny P.B."/>
            <person name="Slot J.C."/>
        </authorList>
    </citation>
    <scope>NUCLEOTIDE SEQUENCE [LARGE SCALE GENOMIC DNA]</scope>
    <source>
        <strain evidence="5 6">2629</strain>
    </source>
</reference>
<keyword evidence="2" id="KW-0238">DNA-binding</keyword>
<protein>
    <submittedName>
        <fullName evidence="5">Uncharacterized protein</fullName>
    </submittedName>
</protein>
<dbReference type="GO" id="GO:0000781">
    <property type="term" value="C:chromosome, telomeric region"/>
    <property type="evidence" value="ECO:0007669"/>
    <property type="project" value="TreeGrafter"/>
</dbReference>